<evidence type="ECO:0000313" key="10">
    <source>
        <dbReference type="Proteomes" id="UP000247498"/>
    </source>
</evidence>
<dbReference type="GO" id="GO:0004620">
    <property type="term" value="F:phospholipase activity"/>
    <property type="evidence" value="ECO:0007669"/>
    <property type="project" value="InterPro"/>
</dbReference>
<dbReference type="PANTHER" id="PTHR12370">
    <property type="entry name" value="PHOSPHOLIPASE B-RELATED"/>
    <property type="match status" value="1"/>
</dbReference>
<gene>
    <name evidence="9" type="ORF">Rsub_08872</name>
</gene>
<sequence length="688" mass="73123">MARRPACGRRGPVSSLSAAAFALATCLLAASQRVAFAARPPLHGAGGAGCGGLPPRAVTGSAFKDAGGAWRFESGVRPGAAAHAAYLDASATPSNFGKLRVATSPAHADGDQAFAAGFLEGYLTAPRIADHHHNLKTYFITTLNASLEKPMSWIHRQDKWVRERALGSCFGGRGPAEEAAAAGGGGGGSGGGGGGGALPGGEAGADAGPDAAAGAAANGAYWTAVGLMLTQASRRFWDGLVEGYAARARAEAAGGGGLDPLARDDLLFLHSNGDLYDIIDMYEAQAASAAGRRVMPRSARAGSKAFDQMGPLELAQAFELAGKCSALVKVKEDLSEIFFGHSTWDNYMAMQRIFKHYELNFNLPGVAAKKLSFSSYPVFKALTPRSVLSWQRVRTAHLLASSGAQWVEIFARRNSGTYNNQYLVTDLNRFSPGKYLLPGAFHVVEQLHASIKRMQHASINALQQRGGSGGPSNLPGMIESADLTDVLARGYWPSYNVAYFPRIYKASGYPDVINDTCRRGKPYEQPAGWLKYQAGGFLGQGLTSPRANIFRRDQSTVRDLPSLKHLMRYNDWRRDPLSEGSPFASVCARGDLAPEGAEYGPILKGCYDTKVTTASMALELRAEVVSGPTAQGQPPFEWSGPWANVEHRGMPNRFDFSFEPQSPADLPLEPGCGVDNGEMDLGAFVAHS</sequence>
<evidence type="ECO:0000256" key="7">
    <source>
        <dbReference type="RuleBase" id="RU364138"/>
    </source>
</evidence>
<evidence type="ECO:0000256" key="3">
    <source>
        <dbReference type="ARBA" id="ARBA00022801"/>
    </source>
</evidence>
<keyword evidence="2 8" id="KW-0732">Signal</keyword>
<dbReference type="STRING" id="307507.A0A2V0P8D5"/>
<evidence type="ECO:0000256" key="6">
    <source>
        <dbReference type="ARBA" id="ARBA00023180"/>
    </source>
</evidence>
<accession>A0A2V0P8D5</accession>
<organism evidence="9 10">
    <name type="scientific">Raphidocelis subcapitata</name>
    <dbReference type="NCBI Taxonomy" id="307507"/>
    <lineage>
        <taxon>Eukaryota</taxon>
        <taxon>Viridiplantae</taxon>
        <taxon>Chlorophyta</taxon>
        <taxon>core chlorophytes</taxon>
        <taxon>Chlorophyceae</taxon>
        <taxon>CS clade</taxon>
        <taxon>Sphaeropleales</taxon>
        <taxon>Selenastraceae</taxon>
        <taxon>Raphidocelis</taxon>
    </lineage>
</organism>
<dbReference type="GO" id="GO:0009395">
    <property type="term" value="P:phospholipid catabolic process"/>
    <property type="evidence" value="ECO:0007669"/>
    <property type="project" value="TreeGrafter"/>
</dbReference>
<dbReference type="InterPro" id="IPR007000">
    <property type="entry name" value="PLipase_B-like"/>
</dbReference>
<comment type="caution">
    <text evidence="9">The sequence shown here is derived from an EMBL/GenBank/DDBJ whole genome shotgun (WGS) entry which is preliminary data.</text>
</comment>
<comment type="function">
    <text evidence="7">Putative phospholipase.</text>
</comment>
<keyword evidence="4 7" id="KW-0442">Lipid degradation</keyword>
<reference evidence="9 10" key="1">
    <citation type="journal article" date="2018" name="Sci. Rep.">
        <title>Raphidocelis subcapitata (=Pseudokirchneriella subcapitata) provides an insight into genome evolution and environmental adaptations in the Sphaeropleales.</title>
        <authorList>
            <person name="Suzuki S."/>
            <person name="Yamaguchi H."/>
            <person name="Nakajima N."/>
            <person name="Kawachi M."/>
        </authorList>
    </citation>
    <scope>NUCLEOTIDE SEQUENCE [LARGE SCALE GENOMIC DNA]</scope>
    <source>
        <strain evidence="9 10">NIES-35</strain>
    </source>
</reference>
<feature type="signal peptide" evidence="8">
    <location>
        <begin position="1"/>
        <end position="37"/>
    </location>
</feature>
<dbReference type="EC" id="3.1.1.-" evidence="7"/>
<dbReference type="InParanoid" id="A0A2V0P8D5"/>
<proteinExistence type="inferred from homology"/>
<dbReference type="AlphaFoldDB" id="A0A2V0P8D5"/>
<evidence type="ECO:0000256" key="5">
    <source>
        <dbReference type="ARBA" id="ARBA00023098"/>
    </source>
</evidence>
<dbReference type="Pfam" id="PF04916">
    <property type="entry name" value="Phospholip_B"/>
    <property type="match status" value="3"/>
</dbReference>
<comment type="similarity">
    <text evidence="1 7">Belongs to the phospholipase B-like family.</text>
</comment>
<evidence type="ECO:0000313" key="9">
    <source>
        <dbReference type="EMBL" id="GBF96124.1"/>
    </source>
</evidence>
<dbReference type="EMBL" id="BDRX01000075">
    <property type="protein sequence ID" value="GBF96124.1"/>
    <property type="molecule type" value="Genomic_DNA"/>
</dbReference>
<dbReference type="GO" id="GO:0005576">
    <property type="term" value="C:extracellular region"/>
    <property type="evidence" value="ECO:0007669"/>
    <property type="project" value="TreeGrafter"/>
</dbReference>
<protein>
    <recommendedName>
        <fullName evidence="7">Phospholipase B-like</fullName>
        <ecNumber evidence="7">3.1.1.-</ecNumber>
    </recommendedName>
</protein>
<evidence type="ECO:0000256" key="8">
    <source>
        <dbReference type="SAM" id="SignalP"/>
    </source>
</evidence>
<feature type="chain" id="PRO_5016146710" description="Phospholipase B-like" evidence="8">
    <location>
        <begin position="38"/>
        <end position="688"/>
    </location>
</feature>
<dbReference type="PANTHER" id="PTHR12370:SF3">
    <property type="entry name" value="PHOSPHOLIPASE B-LIKE 2-RELATED"/>
    <property type="match status" value="1"/>
</dbReference>
<keyword evidence="6" id="KW-0325">Glycoprotein</keyword>
<keyword evidence="10" id="KW-1185">Reference proteome</keyword>
<keyword evidence="3 7" id="KW-0378">Hydrolase</keyword>
<keyword evidence="5 7" id="KW-0443">Lipid metabolism</keyword>
<name>A0A2V0P8D5_9CHLO</name>
<evidence type="ECO:0000256" key="1">
    <source>
        <dbReference type="ARBA" id="ARBA00007835"/>
    </source>
</evidence>
<dbReference type="OrthoDB" id="419508at2759"/>
<evidence type="ECO:0000256" key="4">
    <source>
        <dbReference type="ARBA" id="ARBA00022963"/>
    </source>
</evidence>
<dbReference type="Proteomes" id="UP000247498">
    <property type="component" value="Unassembled WGS sequence"/>
</dbReference>
<dbReference type="Gene3D" id="3.60.60.30">
    <property type="match status" value="2"/>
</dbReference>
<evidence type="ECO:0000256" key="2">
    <source>
        <dbReference type="ARBA" id="ARBA00022729"/>
    </source>
</evidence>